<keyword evidence="2" id="KW-0677">Repeat</keyword>
<keyword evidence="6" id="KW-1185">Reference proteome</keyword>
<dbReference type="Pfam" id="PF01535">
    <property type="entry name" value="PPR"/>
    <property type="match status" value="4"/>
</dbReference>
<evidence type="ECO:0000313" key="6">
    <source>
        <dbReference type="Proteomes" id="UP000594263"/>
    </source>
</evidence>
<dbReference type="InterPro" id="IPR032867">
    <property type="entry name" value="DYW_dom"/>
</dbReference>
<evidence type="ECO:0000313" key="5">
    <source>
        <dbReference type="EnsemblPlants" id="Kaladp0033s0279.1.v1.1"/>
    </source>
</evidence>
<dbReference type="GO" id="GO:0008270">
    <property type="term" value="F:zinc ion binding"/>
    <property type="evidence" value="ECO:0007669"/>
    <property type="project" value="InterPro"/>
</dbReference>
<dbReference type="GO" id="GO:0009451">
    <property type="term" value="P:RNA modification"/>
    <property type="evidence" value="ECO:0007669"/>
    <property type="project" value="InterPro"/>
</dbReference>
<evidence type="ECO:0000256" key="1">
    <source>
        <dbReference type="ARBA" id="ARBA00006643"/>
    </source>
</evidence>
<sequence length="818" mass="91779">MFRFVPAVNSRHVWRFPQISRVLWRPYNSSSVEASTYDDEYRITCIDFERLFRLCHNINLARCLHGALMVSGNSQRIHLSTRLTNLYANLGASALSKEVFDWIPNKDVYTWNSMISIYVRTGRSRDAVRSFYQLVQTSGVRPDFYTFPSVLKACDSLTDGKRMHCWVLKLGLVRDVYVAASLIHMYSRFKFTDLALTLFDEMDFRDMGSWNAMISGLCQYGSASDALDFFTEMRLLGVEMDAVTVAAVLPACAQAKDRNVGMTIHVFAVKHGLADELFVGNALIDMYSKFGRLDDAQRVFDHMIVRDIVSWNSIIATYEQNGDPLTAVEYFNEMQLCRVQPDNLTVVSLASAVAQSKNCENGELVHGYALRKNLMFDNVVVANAVMDMYAKLGAVDSAQIVFDQIPAKDVISWNTLITGYSQNGLASEAIELYNQMAEFEEIKPNQGTWVSILPAYSHVGALRQGAKVHGQVTKNSLCSDVYVSTCLIDMYGKCGRLDEALALFCQGACDNAVLWNAIISCHGLHGPGDTVMKLFDEMRSEGVKPDHITFVSLLSACSHSGMVDLGRRCFSLMQAEYRIRPLLKHYGCMVDLFGRAGLLDEACDFIQKMPLKPDASIWGALLGACRIHGNVDLASFASDKLLEVDPDNVGYYVLMSNIYANFGKWDGVRDIRSLARDKGLVKTPGWSSVEVNNRIAVFYTANESHPQMGEINYYLALILPRMKAIGYVPDFSFVLQDVEEDEKEQILASHSERLAIAFAIINTPPKSPICIFKNLRVCGDCHNATKYLSVITEREIVVRDSNRFHHFENGACSCGDFW</sequence>
<feature type="repeat" description="PPR" evidence="3">
    <location>
        <begin position="511"/>
        <end position="545"/>
    </location>
</feature>
<name>A0A7N0TEB3_KALFE</name>
<dbReference type="Pfam" id="PF14432">
    <property type="entry name" value="DYW_deaminase"/>
    <property type="match status" value="1"/>
</dbReference>
<organism evidence="5 6">
    <name type="scientific">Kalanchoe fedtschenkoi</name>
    <name type="common">Lavender scallops</name>
    <name type="synonym">South American air plant</name>
    <dbReference type="NCBI Taxonomy" id="63787"/>
    <lineage>
        <taxon>Eukaryota</taxon>
        <taxon>Viridiplantae</taxon>
        <taxon>Streptophyta</taxon>
        <taxon>Embryophyta</taxon>
        <taxon>Tracheophyta</taxon>
        <taxon>Spermatophyta</taxon>
        <taxon>Magnoliopsida</taxon>
        <taxon>eudicotyledons</taxon>
        <taxon>Gunneridae</taxon>
        <taxon>Pentapetalae</taxon>
        <taxon>Saxifragales</taxon>
        <taxon>Crassulaceae</taxon>
        <taxon>Kalanchoe</taxon>
    </lineage>
</organism>
<dbReference type="Pfam" id="PF13041">
    <property type="entry name" value="PPR_2"/>
    <property type="match status" value="5"/>
</dbReference>
<evidence type="ECO:0000256" key="2">
    <source>
        <dbReference type="ARBA" id="ARBA00022737"/>
    </source>
</evidence>
<feature type="repeat" description="PPR" evidence="3">
    <location>
        <begin position="307"/>
        <end position="341"/>
    </location>
</feature>
<feature type="domain" description="DYW" evidence="4">
    <location>
        <begin position="726"/>
        <end position="818"/>
    </location>
</feature>
<dbReference type="OMA" id="KMGFEHD"/>
<dbReference type="NCBIfam" id="TIGR00756">
    <property type="entry name" value="PPR"/>
    <property type="match status" value="5"/>
</dbReference>
<dbReference type="InterPro" id="IPR046848">
    <property type="entry name" value="E_motif"/>
</dbReference>
<feature type="repeat" description="PPR" evidence="3">
    <location>
        <begin position="206"/>
        <end position="240"/>
    </location>
</feature>
<dbReference type="SUPFAM" id="SSF48452">
    <property type="entry name" value="TPR-like"/>
    <property type="match status" value="1"/>
</dbReference>
<dbReference type="Gramene" id="Kaladp0033s0279.1.v1.1">
    <property type="protein sequence ID" value="Kaladp0033s0279.1.v1.1"/>
    <property type="gene ID" value="Kaladp0033s0279.v1.1"/>
</dbReference>
<accession>A0A7N0TEB3</accession>
<dbReference type="Pfam" id="PF20431">
    <property type="entry name" value="E_motif"/>
    <property type="match status" value="1"/>
</dbReference>
<dbReference type="Proteomes" id="UP000594263">
    <property type="component" value="Unplaced"/>
</dbReference>
<dbReference type="AlphaFoldDB" id="A0A7N0TEB3"/>
<dbReference type="Gene3D" id="1.25.40.10">
    <property type="entry name" value="Tetratricopeptide repeat domain"/>
    <property type="match status" value="5"/>
</dbReference>
<dbReference type="FunFam" id="1.25.40.10:FF:000344">
    <property type="entry name" value="Pentatricopeptide repeat-containing protein"/>
    <property type="match status" value="1"/>
</dbReference>
<dbReference type="GO" id="GO:0003729">
    <property type="term" value="F:mRNA binding"/>
    <property type="evidence" value="ECO:0007669"/>
    <property type="project" value="UniProtKB-ARBA"/>
</dbReference>
<dbReference type="PANTHER" id="PTHR47926:SF486">
    <property type="entry name" value="(WILD MALAYSIAN BANANA) HYPOTHETICAL PROTEIN"/>
    <property type="match status" value="1"/>
</dbReference>
<dbReference type="FunFam" id="1.25.40.10:FF:000090">
    <property type="entry name" value="Pentatricopeptide repeat-containing protein, chloroplastic"/>
    <property type="match status" value="1"/>
</dbReference>
<reference evidence="5" key="1">
    <citation type="submission" date="2021-01" db="UniProtKB">
        <authorList>
            <consortium name="EnsemblPlants"/>
        </authorList>
    </citation>
    <scope>IDENTIFICATION</scope>
</reference>
<evidence type="ECO:0000256" key="3">
    <source>
        <dbReference type="PROSITE-ProRule" id="PRU00708"/>
    </source>
</evidence>
<dbReference type="FunFam" id="1.25.40.10:FF:000073">
    <property type="entry name" value="Pentatricopeptide repeat-containing protein chloroplastic"/>
    <property type="match status" value="2"/>
</dbReference>
<dbReference type="PANTHER" id="PTHR47926">
    <property type="entry name" value="PENTATRICOPEPTIDE REPEAT-CONTAINING PROTEIN"/>
    <property type="match status" value="1"/>
</dbReference>
<feature type="repeat" description="PPR" evidence="3">
    <location>
        <begin position="107"/>
        <end position="142"/>
    </location>
</feature>
<dbReference type="EnsemblPlants" id="Kaladp0033s0279.1.v1.1">
    <property type="protein sequence ID" value="Kaladp0033s0279.1.v1.1"/>
    <property type="gene ID" value="Kaladp0033s0279.v1.1"/>
</dbReference>
<dbReference type="InterPro" id="IPR011990">
    <property type="entry name" value="TPR-like_helical_dom_sf"/>
</dbReference>
<protein>
    <recommendedName>
        <fullName evidence="4">DYW domain-containing protein</fullName>
    </recommendedName>
</protein>
<dbReference type="InterPro" id="IPR046960">
    <property type="entry name" value="PPR_At4g14850-like_plant"/>
</dbReference>
<dbReference type="PROSITE" id="PS51375">
    <property type="entry name" value="PPR"/>
    <property type="match status" value="5"/>
</dbReference>
<evidence type="ECO:0000259" key="4">
    <source>
        <dbReference type="Pfam" id="PF14432"/>
    </source>
</evidence>
<dbReference type="InterPro" id="IPR002885">
    <property type="entry name" value="PPR_rpt"/>
</dbReference>
<proteinExistence type="inferred from homology"/>
<comment type="similarity">
    <text evidence="1">Belongs to the PPR family. PCMP-H subfamily.</text>
</comment>
<feature type="repeat" description="PPR" evidence="3">
    <location>
        <begin position="409"/>
        <end position="439"/>
    </location>
</feature>